<evidence type="ECO:0000313" key="1">
    <source>
        <dbReference type="EMBL" id="MBF1658086.1"/>
    </source>
</evidence>
<dbReference type="EMBL" id="JABZXO010000033">
    <property type="protein sequence ID" value="MBF1658086.1"/>
    <property type="molecule type" value="Genomic_DNA"/>
</dbReference>
<accession>A0A930L1A1</accession>
<dbReference type="Proteomes" id="UP000770330">
    <property type="component" value="Unassembled WGS sequence"/>
</dbReference>
<protein>
    <submittedName>
        <fullName evidence="1">Uncharacterized protein</fullName>
    </submittedName>
</protein>
<comment type="caution">
    <text evidence="1">The sequence shown here is derived from an EMBL/GenBank/DDBJ whole genome shotgun (WGS) entry which is preliminary data.</text>
</comment>
<gene>
    <name evidence="1" type="ORF">HXO61_09200</name>
</gene>
<evidence type="ECO:0000313" key="2">
    <source>
        <dbReference type="Proteomes" id="UP000770330"/>
    </source>
</evidence>
<sequence>MSYPNLLSATHPRPARKALHRFRQRMAEGGYLLATHQDHHDGHTYSVRLTRIGPASILGYYNAPNTSVSQALLALLNQAEADYNHLLNTAAAAGAFGVHPLRDTSCALQAEALAFVDKYGVFLSPRPCYNPRCTKFTCQNSLHHRYVAATSRRMEMNTHSAMITIPGIMGAHQFMPIWEAVVKGIRTANMPKGHHCIGVIEPHRNGLTTEAMYNAQENDRGSLHYHLINPLDVPASITVTDAERILVQHIRAALDAAGLTVDVHVQISSIEELKQDTDYIGWYLFKNIDVAGTTVAYNCLKYVTDFSLYRRHIELNAQTPGKSPLYCATKGFFQPFSQESTFANKELTPNIVPALAADFNRRYIGATEGRFASPVTWDTNAGEEVTVTGTYGDRTWAATGRIITTTARRDVPEGPYATLDSYPEHTIAEAIALCRTQLEETLTRQLTRAFRAWIISRKAQQVLPYFTSISQPTARTAAAYTSHLRYSTVRIRAPPPAGTRR</sequence>
<dbReference type="RefSeq" id="WP_303945734.1">
    <property type="nucleotide sequence ID" value="NZ_JABZXO010000033.1"/>
</dbReference>
<name>A0A930L1A1_9MICC</name>
<dbReference type="AlphaFoldDB" id="A0A930L1A1"/>
<organism evidence="1 2">
    <name type="scientific">Rothia mucilaginosa</name>
    <dbReference type="NCBI Taxonomy" id="43675"/>
    <lineage>
        <taxon>Bacteria</taxon>
        <taxon>Bacillati</taxon>
        <taxon>Actinomycetota</taxon>
        <taxon>Actinomycetes</taxon>
        <taxon>Micrococcales</taxon>
        <taxon>Micrococcaceae</taxon>
        <taxon>Rothia</taxon>
    </lineage>
</organism>
<proteinExistence type="predicted"/>
<reference evidence="1" key="1">
    <citation type="submission" date="2020-04" db="EMBL/GenBank/DDBJ databases">
        <title>Deep metagenomics examines the oral microbiome during advanced dental caries in children, revealing novel taxa and co-occurrences with host molecules.</title>
        <authorList>
            <person name="Baker J.L."/>
            <person name="Morton J.T."/>
            <person name="Dinis M."/>
            <person name="Alvarez R."/>
            <person name="Tran N.C."/>
            <person name="Knight R."/>
            <person name="Edlund A."/>
        </authorList>
    </citation>
    <scope>NUCLEOTIDE SEQUENCE</scope>
    <source>
        <strain evidence="1">JCVI_39_bin.18</strain>
    </source>
</reference>